<evidence type="ECO:0000313" key="1">
    <source>
        <dbReference type="EMBL" id="OLP89634.1"/>
    </source>
</evidence>
<proteinExistence type="predicted"/>
<organism evidence="1 2">
    <name type="scientific">Symbiodinium microadriaticum</name>
    <name type="common">Dinoflagellate</name>
    <name type="synonym">Zooxanthella microadriatica</name>
    <dbReference type="NCBI Taxonomy" id="2951"/>
    <lineage>
        <taxon>Eukaryota</taxon>
        <taxon>Sar</taxon>
        <taxon>Alveolata</taxon>
        <taxon>Dinophyceae</taxon>
        <taxon>Suessiales</taxon>
        <taxon>Symbiodiniaceae</taxon>
        <taxon>Symbiodinium</taxon>
    </lineage>
</organism>
<evidence type="ECO:0000313" key="2">
    <source>
        <dbReference type="Proteomes" id="UP000186817"/>
    </source>
</evidence>
<comment type="caution">
    <text evidence="1">The sequence shown here is derived from an EMBL/GenBank/DDBJ whole genome shotgun (WGS) entry which is preliminary data.</text>
</comment>
<dbReference type="EMBL" id="LSRX01000751">
    <property type="protein sequence ID" value="OLP89634.1"/>
    <property type="molecule type" value="Genomic_DNA"/>
</dbReference>
<keyword evidence="2" id="KW-1185">Reference proteome</keyword>
<sequence>MMATCGSCCERTGDEQLHVIAIQVAESLENTDDASEQEPVGDQMSMSEEALQSIEALYNVAPSVLKLLS</sequence>
<name>A0A1Q9D3A6_SYMMI</name>
<dbReference type="OrthoDB" id="10369647at2759"/>
<protein>
    <submittedName>
        <fullName evidence="1">Uncharacterized protein</fullName>
    </submittedName>
</protein>
<reference evidence="1 2" key="1">
    <citation type="submission" date="2016-02" db="EMBL/GenBank/DDBJ databases">
        <title>Genome analysis of coral dinoflagellate symbionts highlights evolutionary adaptations to a symbiotic lifestyle.</title>
        <authorList>
            <person name="Aranda M."/>
            <person name="Li Y."/>
            <person name="Liew Y.J."/>
            <person name="Baumgarten S."/>
            <person name="Simakov O."/>
            <person name="Wilson M."/>
            <person name="Piel J."/>
            <person name="Ashoor H."/>
            <person name="Bougouffa S."/>
            <person name="Bajic V.B."/>
            <person name="Ryu T."/>
            <person name="Ravasi T."/>
            <person name="Bayer T."/>
            <person name="Micklem G."/>
            <person name="Kim H."/>
            <person name="Bhak J."/>
            <person name="Lajeunesse T.C."/>
            <person name="Voolstra C.R."/>
        </authorList>
    </citation>
    <scope>NUCLEOTIDE SEQUENCE [LARGE SCALE GENOMIC DNA]</scope>
    <source>
        <strain evidence="1 2">CCMP2467</strain>
    </source>
</reference>
<gene>
    <name evidence="1" type="ORF">AK812_SmicGene28875</name>
</gene>
<dbReference type="AlphaFoldDB" id="A0A1Q9D3A6"/>
<accession>A0A1Q9D3A6</accession>
<dbReference type="Proteomes" id="UP000186817">
    <property type="component" value="Unassembled WGS sequence"/>
</dbReference>